<gene>
    <name evidence="1" type="ORF">UCREL1_5417</name>
</gene>
<evidence type="ECO:0000313" key="2">
    <source>
        <dbReference type="Proteomes" id="UP000012174"/>
    </source>
</evidence>
<dbReference type="KEGG" id="ela:UCREL1_5417"/>
<organism evidence="1 2">
    <name type="scientific">Eutypa lata (strain UCR-EL1)</name>
    <name type="common">Grapevine dieback disease fungus</name>
    <name type="synonym">Eutypa armeniacae</name>
    <dbReference type="NCBI Taxonomy" id="1287681"/>
    <lineage>
        <taxon>Eukaryota</taxon>
        <taxon>Fungi</taxon>
        <taxon>Dikarya</taxon>
        <taxon>Ascomycota</taxon>
        <taxon>Pezizomycotina</taxon>
        <taxon>Sordariomycetes</taxon>
        <taxon>Xylariomycetidae</taxon>
        <taxon>Xylariales</taxon>
        <taxon>Diatrypaceae</taxon>
        <taxon>Eutypa</taxon>
    </lineage>
</organism>
<name>M7TLG8_EUTLA</name>
<dbReference type="Proteomes" id="UP000012174">
    <property type="component" value="Unassembled WGS sequence"/>
</dbReference>
<evidence type="ECO:0008006" key="3">
    <source>
        <dbReference type="Google" id="ProtNLM"/>
    </source>
</evidence>
<proteinExistence type="predicted"/>
<dbReference type="STRING" id="1287681.M7TLG8"/>
<dbReference type="OrthoDB" id="5142818at2759"/>
<dbReference type="AlphaFoldDB" id="M7TLG8"/>
<dbReference type="HOGENOM" id="CLU_075851_0_0_1"/>
<evidence type="ECO:0000313" key="1">
    <source>
        <dbReference type="EMBL" id="EMR67575.1"/>
    </source>
</evidence>
<dbReference type="eggNOG" id="ENOG502RB41">
    <property type="taxonomic scope" value="Eukaryota"/>
</dbReference>
<protein>
    <recommendedName>
        <fullName evidence="3">ABM domain-containing protein</fullName>
    </recommendedName>
</protein>
<dbReference type="OMA" id="AWVQERW"/>
<dbReference type="EMBL" id="KB706407">
    <property type="protein sequence ID" value="EMR67575.1"/>
    <property type="molecule type" value="Genomic_DNA"/>
</dbReference>
<accession>M7TLG8</accession>
<keyword evidence="2" id="KW-1185">Reference proteome</keyword>
<sequence>MARTKQTAKRCGKGTITWTRFHLPLEQEWPTWSVTHADVHVGPLAGVEGVWKASLGRMVENPEQAAYIIVWRTLDDLKNFQSSLACTEFLQNLPENDNLQVSIESGSALRHLTLNSASSSSLPALSPSRFLTFEHVLGSPTADVEGRVTFTAFLVPHKDDSVRRTWYDNIRNVFGHFLPRGSEFIRLHRRFSWQYLTVWFWVLTEDQWVENKFGKPGQTQEDTQGRTILCEFRLWPRSCDVTPEHEEASATDPQARESWDQAVAKVMPPVTAWEQERWDIRQVPRFYPPEEIDPEDVEYEQELQKFREELLQRNESAG</sequence>
<reference evidence="2" key="1">
    <citation type="journal article" date="2013" name="Genome Announc.">
        <title>Draft genome sequence of the grapevine dieback fungus Eutypa lata UCR-EL1.</title>
        <authorList>
            <person name="Blanco-Ulate B."/>
            <person name="Rolshausen P.E."/>
            <person name="Cantu D."/>
        </authorList>
    </citation>
    <scope>NUCLEOTIDE SEQUENCE [LARGE SCALE GENOMIC DNA]</scope>
    <source>
        <strain evidence="2">UCR-EL1</strain>
    </source>
</reference>